<dbReference type="GO" id="GO:0044384">
    <property type="term" value="C:host outer membrane"/>
    <property type="evidence" value="ECO:0007669"/>
    <property type="project" value="InterPro"/>
</dbReference>
<dbReference type="Proteomes" id="UP000464318">
    <property type="component" value="Chromosome"/>
</dbReference>
<name>A0A6P1QU80_9FLAO</name>
<accession>A0A6P1QU80</accession>
<reference evidence="1 2" key="1">
    <citation type="submission" date="2018-04" db="EMBL/GenBank/DDBJ databases">
        <title>Characteristic and Complete Genome Sequencing of A Novel Member of Infective Endocarditis Causative Bacteria: Bergeyella cardium QL-PH.</title>
        <authorList>
            <person name="Pan H."/>
            <person name="Sun E."/>
            <person name="Zhang Y."/>
        </authorList>
    </citation>
    <scope>NUCLEOTIDE SEQUENCE [LARGE SCALE GENOMIC DNA]</scope>
    <source>
        <strain evidence="1 2">HPQL</strain>
    </source>
</reference>
<protein>
    <submittedName>
        <fullName evidence="1">Outer membrane beta-barrel protein</fullName>
    </submittedName>
</protein>
<dbReference type="KEGG" id="bcad:DBX24_04670"/>
<dbReference type="RefSeq" id="WP_160224109.1">
    <property type="nucleotide sequence ID" value="NZ_CP029149.1"/>
</dbReference>
<dbReference type="InterPro" id="IPR000758">
    <property type="entry name" value="Enterovir_OMP"/>
</dbReference>
<organism evidence="1 2">
    <name type="scientific">Bergeyella cardium</name>
    <dbReference type="NCBI Taxonomy" id="1585976"/>
    <lineage>
        <taxon>Bacteria</taxon>
        <taxon>Pseudomonadati</taxon>
        <taxon>Bacteroidota</taxon>
        <taxon>Flavobacteriia</taxon>
        <taxon>Flavobacteriales</taxon>
        <taxon>Weeksellaceae</taxon>
        <taxon>Bergeyella</taxon>
    </lineage>
</organism>
<keyword evidence="2" id="KW-1185">Reference proteome</keyword>
<evidence type="ECO:0000313" key="2">
    <source>
        <dbReference type="Proteomes" id="UP000464318"/>
    </source>
</evidence>
<dbReference type="SUPFAM" id="SSF56925">
    <property type="entry name" value="OMPA-like"/>
    <property type="match status" value="1"/>
</dbReference>
<sequence length="209" mass="22973">MTKLISTALIGLSALVSAQVSFAGKAHLLFPTSSGSWKSLKDAGLKAYDKKGSNSVGYNVGVSAKVDLPGAFYVMPELYFTSFKNEFTDENTKTSLKAKSNRIDVPVLVGYKLLGDTASLFLGPVASYNLSTKESYQNFKEHATKDFTVGYQFGAQVQLSDFIINARYEGAFSNDQRNFINKHVVSGQEYEVQYDARPSLFMVGVGYKF</sequence>
<dbReference type="PROSITE" id="PS00695">
    <property type="entry name" value="ENT_VIR_OMP_2"/>
    <property type="match status" value="1"/>
</dbReference>
<proteinExistence type="predicted"/>
<dbReference type="EMBL" id="CP029149">
    <property type="protein sequence ID" value="QHN65235.1"/>
    <property type="molecule type" value="Genomic_DNA"/>
</dbReference>
<dbReference type="AlphaFoldDB" id="A0A6P1QU80"/>
<dbReference type="OrthoDB" id="1431594at2"/>
<dbReference type="Pfam" id="PF13568">
    <property type="entry name" value="OMP_b-brl_2"/>
    <property type="match status" value="1"/>
</dbReference>
<evidence type="ECO:0000313" key="1">
    <source>
        <dbReference type="EMBL" id="QHN65235.1"/>
    </source>
</evidence>
<gene>
    <name evidence="1" type="ORF">DBX24_04670</name>
</gene>
<dbReference type="InterPro" id="IPR011250">
    <property type="entry name" value="OMP/PagP_B-barrel"/>
</dbReference>
<dbReference type="InterPro" id="IPR025665">
    <property type="entry name" value="Beta-barrel_OMP_2"/>
</dbReference>